<dbReference type="SUPFAM" id="SSF56954">
    <property type="entry name" value="Outer membrane efflux proteins (OEP)"/>
    <property type="match status" value="1"/>
</dbReference>
<dbReference type="GO" id="GO:0009279">
    <property type="term" value="C:cell outer membrane"/>
    <property type="evidence" value="ECO:0007669"/>
    <property type="project" value="UniProtKB-SubCell"/>
</dbReference>
<evidence type="ECO:0000256" key="3">
    <source>
        <dbReference type="ARBA" id="ARBA00022448"/>
    </source>
</evidence>
<dbReference type="GO" id="GO:0015562">
    <property type="term" value="F:efflux transmembrane transporter activity"/>
    <property type="evidence" value="ECO:0007669"/>
    <property type="project" value="InterPro"/>
</dbReference>
<dbReference type="Proteomes" id="UP000240978">
    <property type="component" value="Unassembled WGS sequence"/>
</dbReference>
<keyword evidence="5" id="KW-0812">Transmembrane</keyword>
<organism evidence="9 10">
    <name type="scientific">Chitinophaga ginsengisoli</name>
    <dbReference type="NCBI Taxonomy" id="363837"/>
    <lineage>
        <taxon>Bacteria</taxon>
        <taxon>Pseudomonadati</taxon>
        <taxon>Bacteroidota</taxon>
        <taxon>Chitinophagia</taxon>
        <taxon>Chitinophagales</taxon>
        <taxon>Chitinophagaceae</taxon>
        <taxon>Chitinophaga</taxon>
    </lineage>
</organism>
<dbReference type="GO" id="GO:0015288">
    <property type="term" value="F:porin activity"/>
    <property type="evidence" value="ECO:0007669"/>
    <property type="project" value="TreeGrafter"/>
</dbReference>
<feature type="chain" id="PRO_5015147085" evidence="8">
    <location>
        <begin position="25"/>
        <end position="430"/>
    </location>
</feature>
<dbReference type="PANTHER" id="PTHR30026:SF20">
    <property type="entry name" value="OUTER MEMBRANE PROTEIN TOLC"/>
    <property type="match status" value="1"/>
</dbReference>
<sequence length="430" mass="47092">MSIVRYITPLLVSTALLASQYATAQRVLTLEEARKLAVTRNNNLRAAQEKIGAARAQKAIAAAKDKPTIDASVTGFYFGTPLNKLLPEYGVSPMVSASQAIYSGGKIKLGKEAADKGIEIAETQKALTTAEVVLSAESAYWQVVAAKEKIKLAEQYSRQLDGLYKELNNAYTAGLTYKNDLLQVKVQQNDNQLNVLRANDALVLAKLNLAQISGLGDSTDFVLPDTVLGDFNNATLHRSMAEITADRPEIKILQQSLEAEKIQEKLLKADFKPTVGLNAAGLAGFGKQGINLGNPSSNAFASYYGLVQVSLPILDWGQRKQKIKQQQHNISAQQYQLQETKEKISLEVQQAYLLLNESAKRIELSGASLEQAEENLRLSNDRLKAGTITGQDVLEAQTIWQQANSNIIDAKTAYRISEANLYKTLGMTRF</sequence>
<name>A0A2P8G0Q0_9BACT</name>
<keyword evidence="3" id="KW-0813">Transport</keyword>
<evidence type="ECO:0000256" key="1">
    <source>
        <dbReference type="ARBA" id="ARBA00004442"/>
    </source>
</evidence>
<dbReference type="PANTHER" id="PTHR30026">
    <property type="entry name" value="OUTER MEMBRANE PROTEIN TOLC"/>
    <property type="match status" value="1"/>
</dbReference>
<keyword evidence="10" id="KW-1185">Reference proteome</keyword>
<evidence type="ECO:0000256" key="6">
    <source>
        <dbReference type="ARBA" id="ARBA00023136"/>
    </source>
</evidence>
<dbReference type="Pfam" id="PF02321">
    <property type="entry name" value="OEP"/>
    <property type="match status" value="2"/>
</dbReference>
<accession>A0A2P8G0Q0</accession>
<keyword evidence="4" id="KW-1134">Transmembrane beta strand</keyword>
<keyword evidence="8" id="KW-0732">Signal</keyword>
<dbReference type="OrthoDB" id="9807719at2"/>
<protein>
    <submittedName>
        <fullName evidence="9">Outer membrane protein TolC</fullName>
    </submittedName>
</protein>
<keyword evidence="7" id="KW-0998">Cell outer membrane</keyword>
<comment type="subcellular location">
    <subcellularLocation>
        <location evidence="1">Cell outer membrane</location>
    </subcellularLocation>
</comment>
<dbReference type="InterPro" id="IPR003423">
    <property type="entry name" value="OMP_efflux"/>
</dbReference>
<reference evidence="9 10" key="1">
    <citation type="submission" date="2018-03" db="EMBL/GenBank/DDBJ databases">
        <title>Genomic Encyclopedia of Archaeal and Bacterial Type Strains, Phase II (KMG-II): from individual species to whole genera.</title>
        <authorList>
            <person name="Goeker M."/>
        </authorList>
    </citation>
    <scope>NUCLEOTIDE SEQUENCE [LARGE SCALE GENOMIC DNA]</scope>
    <source>
        <strain evidence="9 10">DSM 18107</strain>
    </source>
</reference>
<evidence type="ECO:0000256" key="2">
    <source>
        <dbReference type="ARBA" id="ARBA00007613"/>
    </source>
</evidence>
<evidence type="ECO:0000313" key="9">
    <source>
        <dbReference type="EMBL" id="PSL27544.1"/>
    </source>
</evidence>
<gene>
    <name evidence="9" type="ORF">CLV42_10978</name>
</gene>
<comment type="caution">
    <text evidence="9">The sequence shown here is derived from an EMBL/GenBank/DDBJ whole genome shotgun (WGS) entry which is preliminary data.</text>
</comment>
<dbReference type="GO" id="GO:1990281">
    <property type="term" value="C:efflux pump complex"/>
    <property type="evidence" value="ECO:0007669"/>
    <property type="project" value="TreeGrafter"/>
</dbReference>
<comment type="similarity">
    <text evidence="2">Belongs to the outer membrane factor (OMF) (TC 1.B.17) family.</text>
</comment>
<dbReference type="AlphaFoldDB" id="A0A2P8G0Q0"/>
<dbReference type="EMBL" id="PYGK01000009">
    <property type="protein sequence ID" value="PSL27544.1"/>
    <property type="molecule type" value="Genomic_DNA"/>
</dbReference>
<evidence type="ECO:0000256" key="7">
    <source>
        <dbReference type="ARBA" id="ARBA00023237"/>
    </source>
</evidence>
<dbReference type="RefSeq" id="WP_106603897.1">
    <property type="nucleotide sequence ID" value="NZ_PYGK01000009.1"/>
</dbReference>
<evidence type="ECO:0000313" key="10">
    <source>
        <dbReference type="Proteomes" id="UP000240978"/>
    </source>
</evidence>
<feature type="signal peptide" evidence="8">
    <location>
        <begin position="1"/>
        <end position="24"/>
    </location>
</feature>
<evidence type="ECO:0000256" key="8">
    <source>
        <dbReference type="SAM" id="SignalP"/>
    </source>
</evidence>
<dbReference type="Gene3D" id="1.20.1600.10">
    <property type="entry name" value="Outer membrane efflux proteins (OEP)"/>
    <property type="match status" value="1"/>
</dbReference>
<evidence type="ECO:0000256" key="4">
    <source>
        <dbReference type="ARBA" id="ARBA00022452"/>
    </source>
</evidence>
<evidence type="ECO:0000256" key="5">
    <source>
        <dbReference type="ARBA" id="ARBA00022692"/>
    </source>
</evidence>
<dbReference type="InterPro" id="IPR051906">
    <property type="entry name" value="TolC-like"/>
</dbReference>
<proteinExistence type="inferred from homology"/>
<keyword evidence="6" id="KW-0472">Membrane</keyword>